<accession>Q23E16</accession>
<evidence type="ECO:0000256" key="1">
    <source>
        <dbReference type="SAM" id="SignalP"/>
    </source>
</evidence>
<dbReference type="EMBL" id="GG662711">
    <property type="protein sequence ID" value="EAR94771.1"/>
    <property type="molecule type" value="Genomic_DNA"/>
</dbReference>
<keyword evidence="3" id="KW-1185">Reference proteome</keyword>
<gene>
    <name evidence="2" type="ORF">TTHERM_00673460</name>
</gene>
<evidence type="ECO:0008006" key="4">
    <source>
        <dbReference type="Google" id="ProtNLM"/>
    </source>
</evidence>
<feature type="chain" id="PRO_5004201808" description="Transmembrane protein" evidence="1">
    <location>
        <begin position="20"/>
        <end position="169"/>
    </location>
</feature>
<dbReference type="GeneID" id="7825934"/>
<evidence type="ECO:0000313" key="2">
    <source>
        <dbReference type="EMBL" id="EAR94771.1"/>
    </source>
</evidence>
<reference evidence="3" key="1">
    <citation type="journal article" date="2006" name="PLoS Biol.">
        <title>Macronuclear genome sequence of the ciliate Tetrahymena thermophila, a model eukaryote.</title>
        <authorList>
            <person name="Eisen J.A."/>
            <person name="Coyne R.S."/>
            <person name="Wu M."/>
            <person name="Wu D."/>
            <person name="Thiagarajan M."/>
            <person name="Wortman J.R."/>
            <person name="Badger J.H."/>
            <person name="Ren Q."/>
            <person name="Amedeo P."/>
            <person name="Jones K.M."/>
            <person name="Tallon L.J."/>
            <person name="Delcher A.L."/>
            <person name="Salzberg S.L."/>
            <person name="Silva J.C."/>
            <person name="Haas B.J."/>
            <person name="Majoros W.H."/>
            <person name="Farzad M."/>
            <person name="Carlton J.M."/>
            <person name="Smith R.K. Jr."/>
            <person name="Garg J."/>
            <person name="Pearlman R.E."/>
            <person name="Karrer K.M."/>
            <person name="Sun L."/>
            <person name="Manning G."/>
            <person name="Elde N.C."/>
            <person name="Turkewitz A.P."/>
            <person name="Asai D.J."/>
            <person name="Wilkes D.E."/>
            <person name="Wang Y."/>
            <person name="Cai H."/>
            <person name="Collins K."/>
            <person name="Stewart B.A."/>
            <person name="Lee S.R."/>
            <person name="Wilamowska K."/>
            <person name="Weinberg Z."/>
            <person name="Ruzzo W.L."/>
            <person name="Wloga D."/>
            <person name="Gaertig J."/>
            <person name="Frankel J."/>
            <person name="Tsao C.-C."/>
            <person name="Gorovsky M.A."/>
            <person name="Keeling P.J."/>
            <person name="Waller R.F."/>
            <person name="Patron N.J."/>
            <person name="Cherry J.M."/>
            <person name="Stover N.A."/>
            <person name="Krieger C.J."/>
            <person name="del Toro C."/>
            <person name="Ryder H.F."/>
            <person name="Williamson S.C."/>
            <person name="Barbeau R.A."/>
            <person name="Hamilton E.P."/>
            <person name="Orias E."/>
        </authorList>
    </citation>
    <scope>NUCLEOTIDE SEQUENCE [LARGE SCALE GENOMIC DNA]</scope>
    <source>
        <strain evidence="3">SB210</strain>
    </source>
</reference>
<dbReference type="InParanoid" id="Q23E16"/>
<dbReference type="KEGG" id="tet:TTHERM_00673460"/>
<keyword evidence="1" id="KW-0732">Signal</keyword>
<dbReference type="Proteomes" id="UP000009168">
    <property type="component" value="Unassembled WGS sequence"/>
</dbReference>
<dbReference type="RefSeq" id="XP_001015016.1">
    <property type="nucleotide sequence ID" value="XM_001015016.1"/>
</dbReference>
<organism evidence="2 3">
    <name type="scientific">Tetrahymena thermophila (strain SB210)</name>
    <dbReference type="NCBI Taxonomy" id="312017"/>
    <lineage>
        <taxon>Eukaryota</taxon>
        <taxon>Sar</taxon>
        <taxon>Alveolata</taxon>
        <taxon>Ciliophora</taxon>
        <taxon>Intramacronucleata</taxon>
        <taxon>Oligohymenophorea</taxon>
        <taxon>Hymenostomatida</taxon>
        <taxon>Tetrahymenina</taxon>
        <taxon>Tetrahymenidae</taxon>
        <taxon>Tetrahymena</taxon>
    </lineage>
</organism>
<feature type="signal peptide" evidence="1">
    <location>
        <begin position="1"/>
        <end position="19"/>
    </location>
</feature>
<sequence>MKIQVLITFIAYLLILTSADDQNCNFTVDQLNNKVLKTVPVKDCTNCFTSDVTLTIQSNSQQITSLKLTAVESSSPVQSVTLQPAGKSLILNTSFSIYYPLPIGYSQSNFITSCKTKQTNGQIVSFELTFSADINDHYQNFTLNNGYTSGLLLKSVASISMIICFVLFF</sequence>
<name>Q23E16_TETTS</name>
<protein>
    <recommendedName>
        <fullName evidence="4">Transmembrane protein</fullName>
    </recommendedName>
</protein>
<dbReference type="AlphaFoldDB" id="Q23E16"/>
<dbReference type="HOGENOM" id="CLU_1573805_0_0_1"/>
<proteinExistence type="predicted"/>
<evidence type="ECO:0000313" key="3">
    <source>
        <dbReference type="Proteomes" id="UP000009168"/>
    </source>
</evidence>